<dbReference type="Proteomes" id="UP000688947">
    <property type="component" value="Unassembled WGS sequence"/>
</dbReference>
<dbReference type="OrthoDB" id="10380272at2759"/>
<evidence type="ECO:0000313" key="6">
    <source>
        <dbReference type="Proteomes" id="UP000251314"/>
    </source>
</evidence>
<keyword evidence="6" id="KW-1185">Reference proteome</keyword>
<dbReference type="EMBL" id="RCMK01000826">
    <property type="protein sequence ID" value="KAG2910939.1"/>
    <property type="molecule type" value="Genomic_DNA"/>
</dbReference>
<dbReference type="Proteomes" id="UP000736787">
    <property type="component" value="Unassembled WGS sequence"/>
</dbReference>
<sequence length="149" mass="14861">MNGGSSSSRGSGGAVRVSGVSSSSGVGGEVTLSSGNSGSSAAGSRPIVRSGSGGNLATSRETSRTVGADVEYVAGGVDSTDAGGASSPDQGSAVYVVDATFRSTKNNTRSVIYKLPMTKASTVTWCAMVRCATASSSRTRHRLSTTRLQ</sequence>
<evidence type="ECO:0000313" key="3">
    <source>
        <dbReference type="EMBL" id="KAG3212827.1"/>
    </source>
</evidence>
<dbReference type="EMBL" id="MJFZ01000455">
    <property type="protein sequence ID" value="RAW29001.1"/>
    <property type="molecule type" value="Genomic_DNA"/>
</dbReference>
<name>A0A329RWT4_9STRA</name>
<reference evidence="5 6" key="1">
    <citation type="submission" date="2018-01" db="EMBL/GenBank/DDBJ databases">
        <title>Draft genome of the strawberry crown rot pathogen Phytophthora cactorum.</title>
        <authorList>
            <person name="Armitage A.D."/>
            <person name="Lysoe E."/>
            <person name="Nellist C.F."/>
            <person name="Harrison R.J."/>
            <person name="Brurberg M.B."/>
        </authorList>
    </citation>
    <scope>NUCLEOTIDE SEQUENCE [LARGE SCALE GENOMIC DNA]</scope>
    <source>
        <strain evidence="5 6">10300</strain>
    </source>
</reference>
<feature type="region of interest" description="Disordered" evidence="1">
    <location>
        <begin position="1"/>
        <end position="69"/>
    </location>
</feature>
<feature type="compositionally biased region" description="Low complexity" evidence="1">
    <location>
        <begin position="1"/>
        <end position="44"/>
    </location>
</feature>
<dbReference type="VEuPathDB" id="FungiDB:PC110_g14642"/>
<comment type="caution">
    <text evidence="5">The sequence shown here is derived from an EMBL/GenBank/DDBJ whole genome shotgun (WGS) entry which is preliminary data.</text>
</comment>
<dbReference type="AlphaFoldDB" id="A0A329RWT4"/>
<gene>
    <name evidence="4" type="ORF">JG687_00007441</name>
    <name evidence="5" type="ORF">PC110_g14642</name>
    <name evidence="2" type="ORF">PC117_g19256</name>
    <name evidence="3" type="ORF">PC129_g16224</name>
</gene>
<evidence type="ECO:0000256" key="1">
    <source>
        <dbReference type="SAM" id="MobiDB-lite"/>
    </source>
</evidence>
<dbReference type="EMBL" id="RCMV01000795">
    <property type="protein sequence ID" value="KAG3212827.1"/>
    <property type="molecule type" value="Genomic_DNA"/>
</dbReference>
<proteinExistence type="predicted"/>
<reference evidence="4" key="3">
    <citation type="submission" date="2021-01" db="EMBL/GenBank/DDBJ databases">
        <title>Phytophthora aleatoria, a newly-described species from Pinus radiata is distinct from Phytophthora cactorum isolates based on comparative genomics.</title>
        <authorList>
            <person name="Mcdougal R."/>
            <person name="Panda P."/>
            <person name="Williams N."/>
            <person name="Studholme D.J."/>
        </authorList>
    </citation>
    <scope>NUCLEOTIDE SEQUENCE</scope>
    <source>
        <strain evidence="4">NZFS 3830</strain>
    </source>
</reference>
<organism evidence="5 6">
    <name type="scientific">Phytophthora cactorum</name>
    <dbReference type="NCBI Taxonomy" id="29920"/>
    <lineage>
        <taxon>Eukaryota</taxon>
        <taxon>Sar</taxon>
        <taxon>Stramenopiles</taxon>
        <taxon>Oomycota</taxon>
        <taxon>Peronosporomycetes</taxon>
        <taxon>Peronosporales</taxon>
        <taxon>Peronosporaceae</taxon>
        <taxon>Phytophthora</taxon>
    </lineage>
</organism>
<protein>
    <submittedName>
        <fullName evidence="5">Uncharacterized protein</fullName>
    </submittedName>
</protein>
<evidence type="ECO:0000313" key="5">
    <source>
        <dbReference type="EMBL" id="RAW29001.1"/>
    </source>
</evidence>
<dbReference type="Proteomes" id="UP000251314">
    <property type="component" value="Unassembled WGS sequence"/>
</dbReference>
<evidence type="ECO:0000313" key="4">
    <source>
        <dbReference type="EMBL" id="KAG6961908.1"/>
    </source>
</evidence>
<evidence type="ECO:0000313" key="2">
    <source>
        <dbReference type="EMBL" id="KAG2910939.1"/>
    </source>
</evidence>
<reference evidence="3" key="2">
    <citation type="submission" date="2018-05" db="EMBL/GenBank/DDBJ databases">
        <title>Effector identification in a new, highly contiguous assembly of the strawberry crown rot pathogen Phytophthora cactorum.</title>
        <authorList>
            <person name="Armitage A.D."/>
            <person name="Nellist C.F."/>
            <person name="Bates H."/>
            <person name="Vickerstaff R.J."/>
            <person name="Harrison R.J."/>
        </authorList>
    </citation>
    <scope>NUCLEOTIDE SEQUENCE</scope>
    <source>
        <strain evidence="2">4040</strain>
        <strain evidence="3">P421</strain>
    </source>
</reference>
<accession>A0A329RWT4</accession>
<dbReference type="EMBL" id="JAENGZ010000330">
    <property type="protein sequence ID" value="KAG6961908.1"/>
    <property type="molecule type" value="Genomic_DNA"/>
</dbReference>
<dbReference type="Proteomes" id="UP000760860">
    <property type="component" value="Unassembled WGS sequence"/>
</dbReference>